<accession>A0ABQ5D1R6</accession>
<evidence type="ECO:0000313" key="4">
    <source>
        <dbReference type="Proteomes" id="UP001151760"/>
    </source>
</evidence>
<keyword evidence="2" id="KW-0812">Transmembrane</keyword>
<gene>
    <name evidence="3" type="ORF">Tco_0923655</name>
</gene>
<dbReference type="Proteomes" id="UP001151760">
    <property type="component" value="Unassembled WGS sequence"/>
</dbReference>
<keyword evidence="2" id="KW-0472">Membrane</keyword>
<keyword evidence="2" id="KW-1133">Transmembrane helix</keyword>
<dbReference type="Pfam" id="PF04484">
    <property type="entry name" value="QWRF"/>
    <property type="match status" value="1"/>
</dbReference>
<protein>
    <submittedName>
        <fullName evidence="3">SNARE associated Golgi protein</fullName>
    </submittedName>
</protein>
<feature type="transmembrane region" description="Helical" evidence="2">
    <location>
        <begin position="42"/>
        <end position="63"/>
    </location>
</feature>
<dbReference type="PANTHER" id="PTHR30353:SF0">
    <property type="entry name" value="TRANSMEMBRANE PROTEIN"/>
    <property type="match status" value="1"/>
</dbReference>
<dbReference type="PANTHER" id="PTHR30353">
    <property type="entry name" value="INNER MEMBRANE PROTEIN DEDA-RELATED"/>
    <property type="match status" value="1"/>
</dbReference>
<reference evidence="3" key="2">
    <citation type="submission" date="2022-01" db="EMBL/GenBank/DDBJ databases">
        <authorList>
            <person name="Yamashiro T."/>
            <person name="Shiraishi A."/>
            <person name="Satake H."/>
            <person name="Nakayama K."/>
        </authorList>
    </citation>
    <scope>NUCLEOTIDE SEQUENCE</scope>
</reference>
<feature type="region of interest" description="Disordered" evidence="1">
    <location>
        <begin position="283"/>
        <end position="317"/>
    </location>
</feature>
<evidence type="ECO:0000256" key="2">
    <source>
        <dbReference type="SAM" id="Phobius"/>
    </source>
</evidence>
<evidence type="ECO:0000313" key="3">
    <source>
        <dbReference type="EMBL" id="GJT33236.1"/>
    </source>
</evidence>
<evidence type="ECO:0000256" key="1">
    <source>
        <dbReference type="SAM" id="MobiDB-lite"/>
    </source>
</evidence>
<feature type="compositionally biased region" description="Polar residues" evidence="1">
    <location>
        <begin position="305"/>
        <end position="317"/>
    </location>
</feature>
<comment type="caution">
    <text evidence="3">The sequence shown here is derived from an EMBL/GenBank/DDBJ whole genome shotgun (WGS) entry which is preliminary data.</text>
</comment>
<sequence length="317" mass="34939">MDLVLVADGGRIWVGISIARMLSLDGTRQSLVESFSRNAPHILSTVLWVYWGVYISDMIPFYLGRLFKKSGASDDLGINEYKALGRTIVQRYGNLIGFVERFSLGVRNPTAFFAGALGIFPECFFAGVCCGGLITLPVQLGIGFLLRERHVFALATVATVVMPYLDEWSALEEDYIHPLSGTTKALTNSLLWLPDSGNVQVNKKEAAEALDSAVKTTDMIVNHMQSFLPKLSYSDGTVCAEEMDTLISELANVNEEGKALVEECGNLLEKTHTLQMQKVRRNTEGKEKYRQMASGKKKIEAIKRASSSTPKKSVSGR</sequence>
<keyword evidence="4" id="KW-1185">Reference proteome</keyword>
<dbReference type="InterPro" id="IPR007573">
    <property type="entry name" value="QWRF"/>
</dbReference>
<dbReference type="InterPro" id="IPR032818">
    <property type="entry name" value="DedA-like"/>
</dbReference>
<name>A0ABQ5D1R6_9ASTR</name>
<organism evidence="3 4">
    <name type="scientific">Tanacetum coccineum</name>
    <dbReference type="NCBI Taxonomy" id="301880"/>
    <lineage>
        <taxon>Eukaryota</taxon>
        <taxon>Viridiplantae</taxon>
        <taxon>Streptophyta</taxon>
        <taxon>Embryophyta</taxon>
        <taxon>Tracheophyta</taxon>
        <taxon>Spermatophyta</taxon>
        <taxon>Magnoliopsida</taxon>
        <taxon>eudicotyledons</taxon>
        <taxon>Gunneridae</taxon>
        <taxon>Pentapetalae</taxon>
        <taxon>asterids</taxon>
        <taxon>campanulids</taxon>
        <taxon>Asterales</taxon>
        <taxon>Asteraceae</taxon>
        <taxon>Asteroideae</taxon>
        <taxon>Anthemideae</taxon>
        <taxon>Anthemidinae</taxon>
        <taxon>Tanacetum</taxon>
    </lineage>
</organism>
<reference evidence="3" key="1">
    <citation type="journal article" date="2022" name="Int. J. Mol. Sci.">
        <title>Draft Genome of Tanacetum Coccineum: Genomic Comparison of Closely Related Tanacetum-Family Plants.</title>
        <authorList>
            <person name="Yamashiro T."/>
            <person name="Shiraishi A."/>
            <person name="Nakayama K."/>
            <person name="Satake H."/>
        </authorList>
    </citation>
    <scope>NUCLEOTIDE SEQUENCE</scope>
</reference>
<dbReference type="EMBL" id="BQNB010014862">
    <property type="protein sequence ID" value="GJT33236.1"/>
    <property type="molecule type" value="Genomic_DNA"/>
</dbReference>
<proteinExistence type="predicted"/>